<dbReference type="PANTHER" id="PTHR30126">
    <property type="entry name" value="HTH-TYPE TRANSCRIPTIONAL REGULATOR"/>
    <property type="match status" value="1"/>
</dbReference>
<reference evidence="6 7" key="1">
    <citation type="submission" date="2019-03" db="EMBL/GenBank/DDBJ databases">
        <title>Draft genome sequences of novel Actinobacteria.</title>
        <authorList>
            <person name="Sahin N."/>
            <person name="Ay H."/>
            <person name="Saygin H."/>
        </authorList>
    </citation>
    <scope>NUCLEOTIDE SEQUENCE [LARGE SCALE GENOMIC DNA]</scope>
    <source>
        <strain evidence="6 7">7K502</strain>
    </source>
</reference>
<dbReference type="GO" id="GO:0003700">
    <property type="term" value="F:DNA-binding transcription factor activity"/>
    <property type="evidence" value="ECO:0007669"/>
    <property type="project" value="InterPro"/>
</dbReference>
<dbReference type="Proteomes" id="UP000294947">
    <property type="component" value="Unassembled WGS sequence"/>
</dbReference>
<evidence type="ECO:0000259" key="5">
    <source>
        <dbReference type="PROSITE" id="PS50931"/>
    </source>
</evidence>
<proteinExistence type="inferred from homology"/>
<dbReference type="AlphaFoldDB" id="A0A4R4ZA51"/>
<dbReference type="GO" id="GO:0000976">
    <property type="term" value="F:transcription cis-regulatory region binding"/>
    <property type="evidence" value="ECO:0007669"/>
    <property type="project" value="TreeGrafter"/>
</dbReference>
<dbReference type="Gene3D" id="3.40.190.290">
    <property type="match status" value="1"/>
</dbReference>
<dbReference type="InterPro" id="IPR036388">
    <property type="entry name" value="WH-like_DNA-bd_sf"/>
</dbReference>
<dbReference type="InterPro" id="IPR036390">
    <property type="entry name" value="WH_DNA-bd_sf"/>
</dbReference>
<dbReference type="Pfam" id="PF00126">
    <property type="entry name" value="HTH_1"/>
    <property type="match status" value="1"/>
</dbReference>
<feature type="domain" description="HTH lysR-type" evidence="5">
    <location>
        <begin position="1"/>
        <end position="58"/>
    </location>
</feature>
<organism evidence="6 7">
    <name type="scientific">Saccharopolyspora elongata</name>
    <dbReference type="NCBI Taxonomy" id="2530387"/>
    <lineage>
        <taxon>Bacteria</taxon>
        <taxon>Bacillati</taxon>
        <taxon>Actinomycetota</taxon>
        <taxon>Actinomycetes</taxon>
        <taxon>Pseudonocardiales</taxon>
        <taxon>Pseudonocardiaceae</taxon>
        <taxon>Saccharopolyspora</taxon>
    </lineage>
</organism>
<evidence type="ECO:0000256" key="4">
    <source>
        <dbReference type="ARBA" id="ARBA00023163"/>
    </source>
</evidence>
<accession>A0A4R4ZA51</accession>
<comment type="similarity">
    <text evidence="1">Belongs to the LysR transcriptional regulatory family.</text>
</comment>
<dbReference type="PROSITE" id="PS50931">
    <property type="entry name" value="HTH_LYSR"/>
    <property type="match status" value="1"/>
</dbReference>
<evidence type="ECO:0000313" key="6">
    <source>
        <dbReference type="EMBL" id="TDD55105.1"/>
    </source>
</evidence>
<comment type="caution">
    <text evidence="6">The sequence shown here is derived from an EMBL/GenBank/DDBJ whole genome shotgun (WGS) entry which is preliminary data.</text>
</comment>
<dbReference type="OrthoDB" id="8479357at2"/>
<keyword evidence="2" id="KW-0805">Transcription regulation</keyword>
<evidence type="ECO:0000256" key="3">
    <source>
        <dbReference type="ARBA" id="ARBA00023125"/>
    </source>
</evidence>
<name>A0A4R4ZA51_9PSEU</name>
<dbReference type="PRINTS" id="PR00039">
    <property type="entry name" value="HTHLYSR"/>
</dbReference>
<dbReference type="SUPFAM" id="SSF46785">
    <property type="entry name" value="Winged helix' DNA-binding domain"/>
    <property type="match status" value="1"/>
</dbReference>
<evidence type="ECO:0000313" key="7">
    <source>
        <dbReference type="Proteomes" id="UP000294947"/>
    </source>
</evidence>
<gene>
    <name evidence="6" type="ORF">E1288_04550</name>
</gene>
<dbReference type="InterPro" id="IPR000847">
    <property type="entry name" value="LysR_HTH_N"/>
</dbReference>
<dbReference type="Gene3D" id="1.10.10.10">
    <property type="entry name" value="Winged helix-like DNA-binding domain superfamily/Winged helix DNA-binding domain"/>
    <property type="match status" value="1"/>
</dbReference>
<evidence type="ECO:0000256" key="1">
    <source>
        <dbReference type="ARBA" id="ARBA00009437"/>
    </source>
</evidence>
<dbReference type="FunFam" id="1.10.10.10:FF:000001">
    <property type="entry name" value="LysR family transcriptional regulator"/>
    <property type="match status" value="1"/>
</dbReference>
<dbReference type="PANTHER" id="PTHR30126:SF40">
    <property type="entry name" value="HTH-TYPE TRANSCRIPTIONAL REGULATOR GLTR"/>
    <property type="match status" value="1"/>
</dbReference>
<dbReference type="Pfam" id="PF03466">
    <property type="entry name" value="LysR_substrate"/>
    <property type="match status" value="1"/>
</dbReference>
<protein>
    <submittedName>
        <fullName evidence="6">LysR family transcriptional regulator</fullName>
    </submittedName>
</protein>
<dbReference type="InterPro" id="IPR005119">
    <property type="entry name" value="LysR_subst-bd"/>
</dbReference>
<evidence type="ECO:0000256" key="2">
    <source>
        <dbReference type="ARBA" id="ARBA00023015"/>
    </source>
</evidence>
<keyword evidence="4" id="KW-0804">Transcription</keyword>
<dbReference type="RefSeq" id="WP_132481234.1">
    <property type="nucleotide sequence ID" value="NZ_SMKW01000004.1"/>
</dbReference>
<dbReference type="CDD" id="cd08442">
    <property type="entry name" value="PBP2_YofA_SoxR_like"/>
    <property type="match status" value="1"/>
</dbReference>
<sequence length="304" mass="32932">MELSDLQVFVVVARTGGITRAAAELHTVQSSISARMAGLERELGAILLRRHARGVALTAAGEQFFGYAQRITSLADEARRAVRDERPSGPLRIGAMETTAGIRLPPVLESYTAAWPDVDLSVLTGPTESLVALVKDHALDGALVAGTINDEDLHEEEVFTEEMVVITALRHRDLDDALRGPNGPRLLVFRAGCSYRRRLEAVVRARGVEPKVLDYGTVEGILGCVAAGLGVTMLPRALVEHSGLRHRLRLHRMAPTDATVTTVFVRRRDAHVTMALKEFRRHLHAAADRSVGAVLRTVAPGEGG</sequence>
<keyword evidence="3" id="KW-0238">DNA-binding</keyword>
<dbReference type="EMBL" id="SMKW01000004">
    <property type="protein sequence ID" value="TDD55105.1"/>
    <property type="molecule type" value="Genomic_DNA"/>
</dbReference>
<dbReference type="SUPFAM" id="SSF53850">
    <property type="entry name" value="Periplasmic binding protein-like II"/>
    <property type="match status" value="1"/>
</dbReference>
<keyword evidence="7" id="KW-1185">Reference proteome</keyword>